<dbReference type="PANTHER" id="PTHR43822:SF2">
    <property type="entry name" value="HOMOACONITASE, MITOCHONDRIAL"/>
    <property type="match status" value="1"/>
</dbReference>
<evidence type="ECO:0000256" key="2">
    <source>
        <dbReference type="ARBA" id="ARBA00023004"/>
    </source>
</evidence>
<evidence type="ECO:0000256" key="1">
    <source>
        <dbReference type="ARBA" id="ARBA00022723"/>
    </source>
</evidence>
<dbReference type="GO" id="GO:0043436">
    <property type="term" value="P:oxoacid metabolic process"/>
    <property type="evidence" value="ECO:0007669"/>
    <property type="project" value="UniProtKB-ARBA"/>
</dbReference>
<evidence type="ECO:0000313" key="8">
    <source>
        <dbReference type="Proteomes" id="UP000266152"/>
    </source>
</evidence>
<dbReference type="PANTHER" id="PTHR43822">
    <property type="entry name" value="HOMOACONITASE, MITOCHONDRIAL-RELATED"/>
    <property type="match status" value="1"/>
</dbReference>
<dbReference type="Pfam" id="PF00330">
    <property type="entry name" value="Aconitase"/>
    <property type="match status" value="2"/>
</dbReference>
<evidence type="ECO:0000256" key="5">
    <source>
        <dbReference type="SAM" id="MobiDB-lite"/>
    </source>
</evidence>
<keyword evidence="2" id="KW-0408">Iron</keyword>
<reference evidence="7 8" key="1">
    <citation type="journal article" date="2018" name="PLoS Pathog.">
        <title>Evolution of structural diversity of trichothecenes, a family of toxins produced by plant pathogenic and entomopathogenic fungi.</title>
        <authorList>
            <person name="Proctor R.H."/>
            <person name="McCormick S.P."/>
            <person name="Kim H.S."/>
            <person name="Cardoza R.E."/>
            <person name="Stanley A.M."/>
            <person name="Lindo L."/>
            <person name="Kelly A."/>
            <person name="Brown D.W."/>
            <person name="Lee T."/>
            <person name="Vaughan M.M."/>
            <person name="Alexander N.J."/>
            <person name="Busman M."/>
            <person name="Gutierrez S."/>
        </authorList>
    </citation>
    <scope>NUCLEOTIDE SEQUENCE [LARGE SCALE GENOMIC DNA]</scope>
    <source>
        <strain evidence="7 8">NRRL 3299</strain>
    </source>
</reference>
<feature type="domain" description="Aconitase/3-isopropylmalate dehydratase large subunit alpha/beta/alpha" evidence="6">
    <location>
        <begin position="176"/>
        <end position="365"/>
    </location>
</feature>
<dbReference type="InterPro" id="IPR050067">
    <property type="entry name" value="IPM_dehydratase_rel_enz"/>
</dbReference>
<dbReference type="InterPro" id="IPR015931">
    <property type="entry name" value="Acnase/IPM_dHydase_lsu_aba_1/3"/>
</dbReference>
<accession>A0A395RC82</accession>
<evidence type="ECO:0000256" key="4">
    <source>
        <dbReference type="ARBA" id="ARBA00023239"/>
    </source>
</evidence>
<feature type="compositionally biased region" description="Polar residues" evidence="5">
    <location>
        <begin position="521"/>
        <end position="558"/>
    </location>
</feature>
<feature type="region of interest" description="Disordered" evidence="5">
    <location>
        <begin position="516"/>
        <end position="558"/>
    </location>
</feature>
<keyword evidence="8" id="KW-1185">Reference proteome</keyword>
<dbReference type="GO" id="GO:0016829">
    <property type="term" value="F:lyase activity"/>
    <property type="evidence" value="ECO:0007669"/>
    <property type="project" value="UniProtKB-KW"/>
</dbReference>
<evidence type="ECO:0000259" key="6">
    <source>
        <dbReference type="Pfam" id="PF00330"/>
    </source>
</evidence>
<dbReference type="EMBL" id="PXOF01000363">
    <property type="protein sequence ID" value="RGP57442.1"/>
    <property type="molecule type" value="Genomic_DNA"/>
</dbReference>
<dbReference type="InterPro" id="IPR001030">
    <property type="entry name" value="Acoase/IPM_deHydtase_lsu_aba"/>
</dbReference>
<gene>
    <name evidence="7" type="ORF">FSPOR_11979</name>
</gene>
<dbReference type="STRING" id="5514.A0A395RC82"/>
<protein>
    <submittedName>
        <fullName evidence="7">Putative leu2-beta-isopropyl-malate dehydrogenase</fullName>
    </submittedName>
</protein>
<dbReference type="GO" id="GO:0046872">
    <property type="term" value="F:metal ion binding"/>
    <property type="evidence" value="ECO:0007669"/>
    <property type="project" value="UniProtKB-KW"/>
</dbReference>
<keyword evidence="1" id="KW-0479">Metal-binding</keyword>
<dbReference type="Gene3D" id="3.30.499.10">
    <property type="entry name" value="Aconitase, domain 3"/>
    <property type="match status" value="2"/>
</dbReference>
<name>A0A395RC82_FUSSP</name>
<evidence type="ECO:0000256" key="3">
    <source>
        <dbReference type="ARBA" id="ARBA00023014"/>
    </source>
</evidence>
<dbReference type="SUPFAM" id="SSF53732">
    <property type="entry name" value="Aconitase iron-sulfur domain"/>
    <property type="match status" value="1"/>
</dbReference>
<dbReference type="Proteomes" id="UP000266152">
    <property type="component" value="Unassembled WGS sequence"/>
</dbReference>
<dbReference type="InterPro" id="IPR036008">
    <property type="entry name" value="Aconitase_4Fe-4S_dom"/>
</dbReference>
<feature type="domain" description="Aconitase/3-isopropylmalate dehydratase large subunit alpha/beta/alpha" evidence="6">
    <location>
        <begin position="367"/>
        <end position="493"/>
    </location>
</feature>
<dbReference type="GO" id="GO:0051536">
    <property type="term" value="F:iron-sulfur cluster binding"/>
    <property type="evidence" value="ECO:0007669"/>
    <property type="project" value="UniProtKB-KW"/>
</dbReference>
<dbReference type="AlphaFoldDB" id="A0A395RC82"/>
<sequence>MAQQDAPNENFAVAPQTLVYIVASGRGTLDPVDQVVSDTRTPEEFMEALLHNFDYYLEASNSADATCLPTRGLSPTTFDISTKMQPIGVIEKILTQVGIGLPEPHVETGDMICVKVDWTLTSELLWGGMEKTYDLMRRPRPFRNHRLWLAVYHTVDPQTNHRPRQRGLISKAERFRREAKIIEFLPANTSIMHAEFTRERAQPGRIVVGSDSHNCSAGSMGSFAVASAQLTLSCPWINFVGSLPVGVGGKDAIFHILGLLKRNTIAFQRAVEYGGPGLKELLMDARFSIANMTTEFGGIGTCFEADEETSAWIARRQLPEHREGGLYFRADPGARYADERTIDLSEVRLTIALYPNPDGVVPIWQKAGMKLDGCFIGGCTTTEEDLIIGALVLEAGIYEGMRPSPNGKRRVTPGSLMMIKRLDKHGLLDIYRRAGFEVRAPGCSYCVGINDVDVAGEGEVWLSSQNRNFRNRMGKGSFGNITCAAAVAASSFATEVTDPKFLLDELDSAKLQRLVSGGRSSGPQQVLQINEPSPEMSTTSLPRILNSTDSEHGTTQTM</sequence>
<proteinExistence type="predicted"/>
<keyword evidence="4" id="KW-0456">Lyase</keyword>
<feature type="non-terminal residue" evidence="7">
    <location>
        <position position="558"/>
    </location>
</feature>
<keyword evidence="3" id="KW-0411">Iron-sulfur</keyword>
<comment type="caution">
    <text evidence="7">The sequence shown here is derived from an EMBL/GenBank/DDBJ whole genome shotgun (WGS) entry which is preliminary data.</text>
</comment>
<organism evidence="7 8">
    <name type="scientific">Fusarium sporotrichioides</name>
    <dbReference type="NCBI Taxonomy" id="5514"/>
    <lineage>
        <taxon>Eukaryota</taxon>
        <taxon>Fungi</taxon>
        <taxon>Dikarya</taxon>
        <taxon>Ascomycota</taxon>
        <taxon>Pezizomycotina</taxon>
        <taxon>Sordariomycetes</taxon>
        <taxon>Hypocreomycetidae</taxon>
        <taxon>Hypocreales</taxon>
        <taxon>Nectriaceae</taxon>
        <taxon>Fusarium</taxon>
    </lineage>
</organism>
<evidence type="ECO:0000313" key="7">
    <source>
        <dbReference type="EMBL" id="RGP57442.1"/>
    </source>
</evidence>